<dbReference type="Pfam" id="PF13561">
    <property type="entry name" value="adh_short_C2"/>
    <property type="match status" value="1"/>
</dbReference>
<dbReference type="EMBL" id="MU005609">
    <property type="protein sequence ID" value="KAF2678714.1"/>
    <property type="molecule type" value="Genomic_DNA"/>
</dbReference>
<proteinExistence type="inferred from homology"/>
<reference evidence="4" key="1">
    <citation type="journal article" date="2020" name="Stud. Mycol.">
        <title>101 Dothideomycetes genomes: a test case for predicting lifestyles and emergence of pathogens.</title>
        <authorList>
            <person name="Haridas S."/>
            <person name="Albert R."/>
            <person name="Binder M."/>
            <person name="Bloem J."/>
            <person name="Labutti K."/>
            <person name="Salamov A."/>
            <person name="Andreopoulos B."/>
            <person name="Baker S."/>
            <person name="Barry K."/>
            <person name="Bills G."/>
            <person name="Bluhm B."/>
            <person name="Cannon C."/>
            <person name="Castanera R."/>
            <person name="Culley D."/>
            <person name="Daum C."/>
            <person name="Ezra D."/>
            <person name="Gonzalez J."/>
            <person name="Henrissat B."/>
            <person name="Kuo A."/>
            <person name="Liang C."/>
            <person name="Lipzen A."/>
            <person name="Lutzoni F."/>
            <person name="Magnuson J."/>
            <person name="Mondo S."/>
            <person name="Nolan M."/>
            <person name="Ohm R."/>
            <person name="Pangilinan J."/>
            <person name="Park H.-J."/>
            <person name="Ramirez L."/>
            <person name="Alfaro M."/>
            <person name="Sun H."/>
            <person name="Tritt A."/>
            <person name="Yoshinaga Y."/>
            <person name="Zwiers L.-H."/>
            <person name="Turgeon B."/>
            <person name="Goodwin S."/>
            <person name="Spatafora J."/>
            <person name="Crous P."/>
            <person name="Grigoriev I."/>
        </authorList>
    </citation>
    <scope>NUCLEOTIDE SEQUENCE</scope>
    <source>
        <strain evidence="4">CBS 122367</strain>
    </source>
</reference>
<dbReference type="PRINTS" id="PR00081">
    <property type="entry name" value="GDHRDH"/>
</dbReference>
<dbReference type="PROSITE" id="PS00061">
    <property type="entry name" value="ADH_SHORT"/>
    <property type="match status" value="1"/>
</dbReference>
<dbReference type="InterPro" id="IPR020904">
    <property type="entry name" value="Sc_DH/Rdtase_CS"/>
</dbReference>
<dbReference type="Proteomes" id="UP000799291">
    <property type="component" value="Unassembled WGS sequence"/>
</dbReference>
<dbReference type="OrthoDB" id="47007at2759"/>
<name>A0A6G1IKE2_9PLEO</name>
<keyword evidence="3" id="KW-0560">Oxidoreductase</keyword>
<comment type="similarity">
    <text evidence="1">Belongs to the short-chain dehydrogenases/reductases (SDR) family.</text>
</comment>
<dbReference type="SUPFAM" id="SSF51735">
    <property type="entry name" value="NAD(P)-binding Rossmann-fold domains"/>
    <property type="match status" value="1"/>
</dbReference>
<evidence type="ECO:0000256" key="3">
    <source>
        <dbReference type="ARBA" id="ARBA00023002"/>
    </source>
</evidence>
<dbReference type="Gene3D" id="3.40.50.720">
    <property type="entry name" value="NAD(P)-binding Rossmann-like Domain"/>
    <property type="match status" value="1"/>
</dbReference>
<gene>
    <name evidence="4" type="ORF">K458DRAFT_446194</name>
</gene>
<dbReference type="AlphaFoldDB" id="A0A6G1IKE2"/>
<evidence type="ECO:0000313" key="5">
    <source>
        <dbReference type="Proteomes" id="UP000799291"/>
    </source>
</evidence>
<dbReference type="GO" id="GO:0016614">
    <property type="term" value="F:oxidoreductase activity, acting on CH-OH group of donors"/>
    <property type="evidence" value="ECO:0007669"/>
    <property type="project" value="UniProtKB-ARBA"/>
</dbReference>
<evidence type="ECO:0000256" key="1">
    <source>
        <dbReference type="ARBA" id="ARBA00006484"/>
    </source>
</evidence>
<dbReference type="PANTHER" id="PTHR48107:SF7">
    <property type="entry name" value="RE15974P"/>
    <property type="match status" value="1"/>
</dbReference>
<accession>A0A6G1IKE2</accession>
<evidence type="ECO:0000313" key="4">
    <source>
        <dbReference type="EMBL" id="KAF2678714.1"/>
    </source>
</evidence>
<dbReference type="InterPro" id="IPR036291">
    <property type="entry name" value="NAD(P)-bd_dom_sf"/>
</dbReference>
<keyword evidence="5" id="KW-1185">Reference proteome</keyword>
<dbReference type="FunFam" id="3.40.50.720:FF:000084">
    <property type="entry name" value="Short-chain dehydrogenase reductase"/>
    <property type="match status" value="1"/>
</dbReference>
<protein>
    <submittedName>
        <fullName evidence="4">Putative oxidoreductase</fullName>
    </submittedName>
</protein>
<dbReference type="PANTHER" id="PTHR48107">
    <property type="entry name" value="NADPH-DEPENDENT ALDEHYDE REDUCTASE-LIKE PROTEIN, CHLOROPLASTIC-RELATED"/>
    <property type="match status" value="1"/>
</dbReference>
<organism evidence="4 5">
    <name type="scientific">Lentithecium fluviatile CBS 122367</name>
    <dbReference type="NCBI Taxonomy" id="1168545"/>
    <lineage>
        <taxon>Eukaryota</taxon>
        <taxon>Fungi</taxon>
        <taxon>Dikarya</taxon>
        <taxon>Ascomycota</taxon>
        <taxon>Pezizomycotina</taxon>
        <taxon>Dothideomycetes</taxon>
        <taxon>Pleosporomycetidae</taxon>
        <taxon>Pleosporales</taxon>
        <taxon>Massarineae</taxon>
        <taxon>Lentitheciaceae</taxon>
        <taxon>Lentithecium</taxon>
    </lineage>
</organism>
<sequence length="245" mass="25822">MSLAGKVALITGASKGIGRAIALRLGKDGASIAAGYGTDAEGAQEVVDHIGAKRARAFQADVAVVADLERLVTQTIDAFGKIDVLIPAAGIMAPSPLEATSEELFDRMFATNVKHPMFLCQKAVPHMAVGSHIVLISTTLTAASTVMPPYLPYVSSKGAIEQMTRVLSKDLGRKGINVNCVAPGPTSTKLFMTHQTEQSLKMLSSLNPNGRIGEPEEVADTIAFLCSNESRWVMGQTLRVNGGMA</sequence>
<dbReference type="InterPro" id="IPR002347">
    <property type="entry name" value="SDR_fam"/>
</dbReference>
<keyword evidence="2" id="KW-0521">NADP</keyword>
<evidence type="ECO:0000256" key="2">
    <source>
        <dbReference type="ARBA" id="ARBA00022857"/>
    </source>
</evidence>